<dbReference type="EMBL" id="CP003969">
    <property type="protein sequence ID" value="AGP40157.1"/>
    <property type="molecule type" value="Genomic_DNA"/>
</dbReference>
<dbReference type="HOGENOM" id="CLU_079326_0_0_7"/>
<keyword evidence="1" id="KW-0489">Methyltransferase</keyword>
<dbReference type="InterPro" id="IPR027555">
    <property type="entry name" value="Mo5U34_MeTrfas-like"/>
</dbReference>
<dbReference type="GO" id="GO:0032259">
    <property type="term" value="P:methylation"/>
    <property type="evidence" value="ECO:0007669"/>
    <property type="project" value="UniProtKB-KW"/>
</dbReference>
<dbReference type="SUPFAM" id="SSF53335">
    <property type="entry name" value="S-adenosyl-L-methionine-dependent methyltransferases"/>
    <property type="match status" value="1"/>
</dbReference>
<reference evidence="1 2" key="1">
    <citation type="journal article" date="2013" name="Sci. Rep.">
        <title>Extraordinary expansion of a Sorangium cellulosum genome from an alkaline milieu.</title>
        <authorList>
            <person name="Han K."/>
            <person name="Li Z.F."/>
            <person name="Peng R."/>
            <person name="Zhu L.P."/>
            <person name="Zhou T."/>
            <person name="Wang L.G."/>
            <person name="Li S.G."/>
            <person name="Zhang X.B."/>
            <person name="Hu W."/>
            <person name="Wu Z.H."/>
            <person name="Qin N."/>
            <person name="Li Y.Z."/>
        </authorList>
    </citation>
    <scope>NUCLEOTIDE SEQUENCE [LARGE SCALE GENOMIC DNA]</scope>
    <source>
        <strain evidence="1 2">So0157-2</strain>
    </source>
</reference>
<dbReference type="Pfam" id="PF08003">
    <property type="entry name" value="Methyltransf_9"/>
    <property type="match status" value="1"/>
</dbReference>
<dbReference type="PATRIC" id="fig|1254432.3.peg.9053"/>
<evidence type="ECO:0000313" key="2">
    <source>
        <dbReference type="Proteomes" id="UP000014803"/>
    </source>
</evidence>
<sequence>MERSVESVRSVPNVRNVDDATKLTREQIQERVRGLGQWFHNIDLGGVKTAPDHFLGDYPAFKWKGFAHAIPEDLTGKTVLDIGCNAGFYALEMKRRGAARVLGIDSDDDYLAQARFAAEVSGADIEFRNLSVYDVGSLGERFDLVLFMGVLYHLRHPLLALDLLHEHVVGHTLVFQSMQRGSAEVTPLEGDYPFSEKRIFDEAGYPRLHFVEHSYSQDPTNWWVPNRACAEAMLRSAGFEIANHPEPEVYICRRRERAHGVPGAVYPARRAGMNAGVNGEQA</sequence>
<dbReference type="GO" id="GO:0008168">
    <property type="term" value="F:methyltransferase activity"/>
    <property type="evidence" value="ECO:0007669"/>
    <property type="project" value="UniProtKB-KW"/>
</dbReference>
<accession>S4Y3V5</accession>
<proteinExistence type="predicted"/>
<dbReference type="AlphaFoldDB" id="S4Y3V5"/>
<dbReference type="Gene3D" id="3.40.50.150">
    <property type="entry name" value="Vaccinia Virus protein VP39"/>
    <property type="match status" value="1"/>
</dbReference>
<dbReference type="CDD" id="cd02440">
    <property type="entry name" value="AdoMet_MTases"/>
    <property type="match status" value="1"/>
</dbReference>
<dbReference type="KEGG" id="scu:SCE1572_40045"/>
<dbReference type="eggNOG" id="COG2227">
    <property type="taxonomic scope" value="Bacteria"/>
</dbReference>
<keyword evidence="1" id="KW-0808">Transferase</keyword>
<dbReference type="NCBIfam" id="TIGR04290">
    <property type="entry name" value="meth_Rta_06860"/>
    <property type="match status" value="1"/>
</dbReference>
<dbReference type="PANTHER" id="PTHR43861">
    <property type="entry name" value="TRANS-ACONITATE 2-METHYLTRANSFERASE-RELATED"/>
    <property type="match status" value="1"/>
</dbReference>
<dbReference type="PANTHER" id="PTHR43861:SF1">
    <property type="entry name" value="TRANS-ACONITATE 2-METHYLTRANSFERASE"/>
    <property type="match status" value="1"/>
</dbReference>
<dbReference type="InterPro" id="IPR029063">
    <property type="entry name" value="SAM-dependent_MTases_sf"/>
</dbReference>
<evidence type="ECO:0000313" key="1">
    <source>
        <dbReference type="EMBL" id="AGP40157.1"/>
    </source>
</evidence>
<name>S4Y3V5_SORCE</name>
<protein>
    <submittedName>
        <fullName evidence="1">SAM-dependent methyltransferase</fullName>
    </submittedName>
</protein>
<dbReference type="InterPro" id="IPR027554">
    <property type="entry name" value="Meth_Rta_06860"/>
</dbReference>
<dbReference type="RefSeq" id="WP_020739884.1">
    <property type="nucleotide sequence ID" value="NC_021658.1"/>
</dbReference>
<dbReference type="STRING" id="1254432.SCE1572_40045"/>
<gene>
    <name evidence="1" type="ORF">SCE1572_40045</name>
</gene>
<organism evidence="1 2">
    <name type="scientific">Sorangium cellulosum So0157-2</name>
    <dbReference type="NCBI Taxonomy" id="1254432"/>
    <lineage>
        <taxon>Bacteria</taxon>
        <taxon>Pseudomonadati</taxon>
        <taxon>Myxococcota</taxon>
        <taxon>Polyangia</taxon>
        <taxon>Polyangiales</taxon>
        <taxon>Polyangiaceae</taxon>
        <taxon>Sorangium</taxon>
    </lineage>
</organism>
<dbReference type="Proteomes" id="UP000014803">
    <property type="component" value="Chromosome"/>
</dbReference>